<dbReference type="Proteomes" id="UP001142489">
    <property type="component" value="Unassembled WGS sequence"/>
</dbReference>
<dbReference type="AlphaFoldDB" id="A0A9Q0Y2V7"/>
<evidence type="ECO:0000313" key="2">
    <source>
        <dbReference type="EMBL" id="KAJ7340997.1"/>
    </source>
</evidence>
<dbReference type="EMBL" id="JAPFRF010000002">
    <property type="protein sequence ID" value="KAJ7340997.1"/>
    <property type="molecule type" value="Genomic_DNA"/>
</dbReference>
<evidence type="ECO:0000256" key="1">
    <source>
        <dbReference type="SAM" id="MobiDB-lite"/>
    </source>
</evidence>
<comment type="caution">
    <text evidence="2">The sequence shown here is derived from an EMBL/GenBank/DDBJ whole genome shotgun (WGS) entry which is preliminary data.</text>
</comment>
<keyword evidence="3" id="KW-1185">Reference proteome</keyword>
<reference evidence="2" key="1">
    <citation type="journal article" date="2023" name="DNA Res.">
        <title>Chromosome-level genome assembly of Phrynocephalus forsythii using third-generation DNA sequencing and Hi-C analysis.</title>
        <authorList>
            <person name="Qi Y."/>
            <person name="Zhao W."/>
            <person name="Zhao Y."/>
            <person name="Niu C."/>
            <person name="Cao S."/>
            <person name="Zhang Y."/>
        </authorList>
    </citation>
    <scope>NUCLEOTIDE SEQUENCE</scope>
    <source>
        <tissue evidence="2">Muscle</tissue>
    </source>
</reference>
<protein>
    <submittedName>
        <fullName evidence="2">Uncharacterized protein</fullName>
    </submittedName>
</protein>
<organism evidence="2 3">
    <name type="scientific">Phrynocephalus forsythii</name>
    <dbReference type="NCBI Taxonomy" id="171643"/>
    <lineage>
        <taxon>Eukaryota</taxon>
        <taxon>Metazoa</taxon>
        <taxon>Chordata</taxon>
        <taxon>Craniata</taxon>
        <taxon>Vertebrata</taxon>
        <taxon>Euteleostomi</taxon>
        <taxon>Lepidosauria</taxon>
        <taxon>Squamata</taxon>
        <taxon>Bifurcata</taxon>
        <taxon>Unidentata</taxon>
        <taxon>Episquamata</taxon>
        <taxon>Toxicofera</taxon>
        <taxon>Iguania</taxon>
        <taxon>Acrodonta</taxon>
        <taxon>Agamidae</taxon>
        <taxon>Agaminae</taxon>
        <taxon>Phrynocephalus</taxon>
    </lineage>
</organism>
<sequence>MRRLNRRLVLSVLGVLWIAALLLFLGTRKRLEGVGPEGQQPQTPKGAPPLERKLKPFKLSEGITCKLLARRKNMVDS</sequence>
<accession>A0A9Q0Y2V7</accession>
<proteinExistence type="predicted"/>
<evidence type="ECO:0000313" key="3">
    <source>
        <dbReference type="Proteomes" id="UP001142489"/>
    </source>
</evidence>
<name>A0A9Q0Y2V7_9SAUR</name>
<gene>
    <name evidence="2" type="ORF">JRQ81_004487</name>
</gene>
<feature type="region of interest" description="Disordered" evidence="1">
    <location>
        <begin position="32"/>
        <end position="54"/>
    </location>
</feature>